<sequence length="128" mass="14567">MSNGMAVVQAEKAANVPLSPEMKQFQAANNQGGGITFDGMKAWRTKFADAEQANTRAGKANAARIAGEMRRAITDDMRIMAEKGNFLTEWQKANDLSKSYNYRQTKCRICFWSRSRIRRYGKKRCRYA</sequence>
<evidence type="ECO:0000313" key="1">
    <source>
        <dbReference type="EMBL" id="STF44061.1"/>
    </source>
</evidence>
<evidence type="ECO:0000313" key="2">
    <source>
        <dbReference type="Proteomes" id="UP000254877"/>
    </source>
</evidence>
<dbReference type="AlphaFoldDB" id="A0A376LIZ0"/>
<gene>
    <name evidence="1" type="ORF">NCTC7928_04783</name>
</gene>
<accession>A0A376LIZ0</accession>
<dbReference type="Proteomes" id="UP000254877">
    <property type="component" value="Unassembled WGS sequence"/>
</dbReference>
<proteinExistence type="predicted"/>
<name>A0A376LIZ0_ECOLX</name>
<reference evidence="1 2" key="1">
    <citation type="submission" date="2018-06" db="EMBL/GenBank/DDBJ databases">
        <authorList>
            <consortium name="Pathogen Informatics"/>
            <person name="Doyle S."/>
        </authorList>
    </citation>
    <scope>NUCLEOTIDE SEQUENCE [LARGE SCALE GENOMIC DNA]</scope>
    <source>
        <strain evidence="1 2">NCTC7928</strain>
    </source>
</reference>
<organism evidence="1 2">
    <name type="scientific">Escherichia coli</name>
    <dbReference type="NCBI Taxonomy" id="562"/>
    <lineage>
        <taxon>Bacteria</taxon>
        <taxon>Pseudomonadati</taxon>
        <taxon>Pseudomonadota</taxon>
        <taxon>Gammaproteobacteria</taxon>
        <taxon>Enterobacterales</taxon>
        <taxon>Enterobacteriaceae</taxon>
        <taxon>Escherichia</taxon>
    </lineage>
</organism>
<protein>
    <submittedName>
        <fullName evidence="1">TPA: injection protein</fullName>
    </submittedName>
</protein>
<dbReference type="EMBL" id="UGAB01000002">
    <property type="protein sequence ID" value="STF44061.1"/>
    <property type="molecule type" value="Genomic_DNA"/>
</dbReference>